<evidence type="ECO:0000256" key="1">
    <source>
        <dbReference type="ARBA" id="ARBA00004861"/>
    </source>
</evidence>
<dbReference type="CDD" id="cd04725">
    <property type="entry name" value="OMP_decarboxylase_like"/>
    <property type="match status" value="1"/>
</dbReference>
<evidence type="ECO:0000256" key="5">
    <source>
        <dbReference type="ARBA" id="ARBA00023239"/>
    </source>
</evidence>
<dbReference type="SMART" id="SM00934">
    <property type="entry name" value="OMPdecase"/>
    <property type="match status" value="1"/>
</dbReference>
<evidence type="ECO:0000313" key="10">
    <source>
        <dbReference type="Proteomes" id="UP000178750"/>
    </source>
</evidence>
<dbReference type="SUPFAM" id="SSF51366">
    <property type="entry name" value="Ribulose-phoshate binding barrel"/>
    <property type="match status" value="1"/>
</dbReference>
<evidence type="ECO:0000256" key="6">
    <source>
        <dbReference type="ARBA" id="ARBA00049157"/>
    </source>
</evidence>
<dbReference type="InterPro" id="IPR011995">
    <property type="entry name" value="OMPdecase_type-2"/>
</dbReference>
<dbReference type="UniPathway" id="UPA00070">
    <property type="reaction ID" value="UER00120"/>
</dbReference>
<comment type="pathway">
    <text evidence="1">Pyrimidine metabolism; UMP biosynthesis via de novo pathway; UMP from orotate: step 2/2.</text>
</comment>
<protein>
    <recommendedName>
        <fullName evidence="7">Orotidine-5'-phosphate decarboxylase</fullName>
        <ecNumber evidence="7">4.1.1.23</ecNumber>
    </recommendedName>
</protein>
<keyword evidence="4" id="KW-0665">Pyrimidine biosynthesis</keyword>
<reference evidence="9 10" key="1">
    <citation type="journal article" date="2016" name="Nat. Commun.">
        <title>Thousands of microbial genomes shed light on interconnected biogeochemical processes in an aquifer system.</title>
        <authorList>
            <person name="Anantharaman K."/>
            <person name="Brown C.T."/>
            <person name="Hug L.A."/>
            <person name="Sharon I."/>
            <person name="Castelle C.J."/>
            <person name="Probst A.J."/>
            <person name="Thomas B.C."/>
            <person name="Singh A."/>
            <person name="Wilkins M.J."/>
            <person name="Karaoz U."/>
            <person name="Brodie E.L."/>
            <person name="Williams K.H."/>
            <person name="Hubbard S.S."/>
            <person name="Banfield J.F."/>
        </authorList>
    </citation>
    <scope>NUCLEOTIDE SEQUENCE [LARGE SCALE GENOMIC DNA]</scope>
</reference>
<dbReference type="GO" id="GO:0044205">
    <property type="term" value="P:'de novo' UMP biosynthetic process"/>
    <property type="evidence" value="ECO:0007669"/>
    <property type="project" value="UniProtKB-UniPathway"/>
</dbReference>
<dbReference type="Proteomes" id="UP000178750">
    <property type="component" value="Unassembled WGS sequence"/>
</dbReference>
<dbReference type="InterPro" id="IPR018089">
    <property type="entry name" value="OMPdecase_AS"/>
</dbReference>
<dbReference type="GO" id="GO:0006207">
    <property type="term" value="P:'de novo' pyrimidine nucleobase biosynthetic process"/>
    <property type="evidence" value="ECO:0007669"/>
    <property type="project" value="InterPro"/>
</dbReference>
<dbReference type="EMBL" id="MGGF01000001">
    <property type="protein sequence ID" value="OGM22501.1"/>
    <property type="molecule type" value="Genomic_DNA"/>
</dbReference>
<proteinExistence type="inferred from homology"/>
<accession>A0A1F7Y5C1</accession>
<dbReference type="GO" id="GO:0004590">
    <property type="term" value="F:orotidine-5'-phosphate decarboxylase activity"/>
    <property type="evidence" value="ECO:0007669"/>
    <property type="project" value="UniProtKB-UniRule"/>
</dbReference>
<evidence type="ECO:0000259" key="8">
    <source>
        <dbReference type="SMART" id="SM00934"/>
    </source>
</evidence>
<organism evidence="9 10">
    <name type="scientific">Candidatus Woesebacteria bacterium RIFCSPHIGHO2_01_FULL_38_9b</name>
    <dbReference type="NCBI Taxonomy" id="1802493"/>
    <lineage>
        <taxon>Bacteria</taxon>
        <taxon>Candidatus Woeseibacteriota</taxon>
    </lineage>
</organism>
<name>A0A1F7Y5C1_9BACT</name>
<dbReference type="InterPro" id="IPR001754">
    <property type="entry name" value="OMPdeCOase_dom"/>
</dbReference>
<dbReference type="PANTHER" id="PTHR43375:SF1">
    <property type="entry name" value="OROTIDINE 5'-PHOSPHATE DECARBOXYLASE"/>
    <property type="match status" value="1"/>
</dbReference>
<comment type="caution">
    <text evidence="9">The sequence shown here is derived from an EMBL/GenBank/DDBJ whole genome shotgun (WGS) entry which is preliminary data.</text>
</comment>
<keyword evidence="5" id="KW-0456">Lyase</keyword>
<evidence type="ECO:0000256" key="2">
    <source>
        <dbReference type="ARBA" id="ARBA00008847"/>
    </source>
</evidence>
<evidence type="ECO:0000313" key="9">
    <source>
        <dbReference type="EMBL" id="OGM22501.1"/>
    </source>
</evidence>
<dbReference type="Pfam" id="PF00215">
    <property type="entry name" value="OMPdecase"/>
    <property type="match status" value="1"/>
</dbReference>
<dbReference type="PROSITE" id="PS00156">
    <property type="entry name" value="OMPDECASE"/>
    <property type="match status" value="1"/>
</dbReference>
<dbReference type="Gene3D" id="3.20.20.70">
    <property type="entry name" value="Aldolase class I"/>
    <property type="match status" value="1"/>
</dbReference>
<evidence type="ECO:0000256" key="3">
    <source>
        <dbReference type="ARBA" id="ARBA00022793"/>
    </source>
</evidence>
<dbReference type="EC" id="4.1.1.23" evidence="7"/>
<dbReference type="NCBIfam" id="TIGR02127">
    <property type="entry name" value="pyrF_sub2"/>
    <property type="match status" value="1"/>
</dbReference>
<dbReference type="AlphaFoldDB" id="A0A1F7Y5C1"/>
<comment type="similarity">
    <text evidence="2">Belongs to the OMP decarboxylase family. Type 2 subfamily.</text>
</comment>
<dbReference type="PANTHER" id="PTHR43375">
    <property type="entry name" value="OROTIDINE 5'-PHOSPHATE DECARBOXYLASE"/>
    <property type="match status" value="1"/>
</dbReference>
<dbReference type="InterPro" id="IPR013785">
    <property type="entry name" value="Aldolase_TIM"/>
</dbReference>
<feature type="domain" description="Orotidine 5'-phosphate decarboxylase" evidence="8">
    <location>
        <begin position="31"/>
        <end position="269"/>
    </location>
</feature>
<evidence type="ECO:0000256" key="4">
    <source>
        <dbReference type="ARBA" id="ARBA00022975"/>
    </source>
</evidence>
<evidence type="ECO:0000256" key="7">
    <source>
        <dbReference type="NCBIfam" id="TIGR02127"/>
    </source>
</evidence>
<dbReference type="InterPro" id="IPR011060">
    <property type="entry name" value="RibuloseP-bd_barrel"/>
</dbReference>
<comment type="catalytic activity">
    <reaction evidence="6">
        <text>orotidine 5'-phosphate + H(+) = UMP + CO2</text>
        <dbReference type="Rhea" id="RHEA:11596"/>
        <dbReference type="ChEBI" id="CHEBI:15378"/>
        <dbReference type="ChEBI" id="CHEBI:16526"/>
        <dbReference type="ChEBI" id="CHEBI:57538"/>
        <dbReference type="ChEBI" id="CHEBI:57865"/>
        <dbReference type="EC" id="4.1.1.23"/>
    </reaction>
</comment>
<keyword evidence="3" id="KW-0210">Decarboxylase</keyword>
<sequence length="291" mass="32131">MPQELKREEILTAPVSEFVAKLENRWSQGHFLCVGLDPDYTEITEQYGLGQFEFNQKVVDATYDLVCAYKPNSAFYVAEHRHGGMEALEDTVHYIRRTYPGIPVILDAKINDIGSTVKKYLQFVVFGVGADAVTLNPYLGKEAMQSFLDAADIGNIYLVKTSNPGAEEFQDLPVGPEQIPLYQYIVKQIATSWNDNGNCAVVVGATKPEELGIVRGLIGDMPMLIPGLGKAQGGRPEDLRAAYNSRGTGIIANLSRSIIFPEIRKGEQLADAVRREAITWHDAILNARIQG</sequence>
<gene>
    <name evidence="9" type="ORF">A2863_02975</name>
</gene>